<dbReference type="RefSeq" id="WP_093933151.1">
    <property type="nucleotide sequence ID" value="NZ_NMQT01000024.1"/>
</dbReference>
<proteinExistence type="predicted"/>
<name>A0A229SEY8_9PSEU</name>
<accession>A0A229SEY8</accession>
<feature type="region of interest" description="Disordered" evidence="1">
    <location>
        <begin position="1"/>
        <end position="21"/>
    </location>
</feature>
<dbReference type="AlphaFoldDB" id="A0A229SEY8"/>
<organism evidence="2 3">
    <name type="scientific">Amycolatopsis thailandensis</name>
    <dbReference type="NCBI Taxonomy" id="589330"/>
    <lineage>
        <taxon>Bacteria</taxon>
        <taxon>Bacillati</taxon>
        <taxon>Actinomycetota</taxon>
        <taxon>Actinomycetes</taxon>
        <taxon>Pseudonocardiales</taxon>
        <taxon>Pseudonocardiaceae</taxon>
        <taxon>Amycolatopsis</taxon>
    </lineage>
</organism>
<sequence length="207" mass="22342">MTAQGTSESTIHKGHWPTPNGETAVVAREWPDADAARAALKSHEGLVSFTAYEGIDHDGAFTYEQWTSEDAIQDLDGAPVFHLYRGQRGEGTPGCLVIVSVEFEGPDERRQRDWIDLVFEAMASEPARPDGGISGYFHVSTDGTRVLNYAEWASVEAHLAALATPGADGIGTTDVWKKVQTYPGMSGGSVKRYRPILSSTTEAEVAA</sequence>
<dbReference type="Gene3D" id="3.30.70.100">
    <property type="match status" value="2"/>
</dbReference>
<protein>
    <submittedName>
        <fullName evidence="2">Uncharacterized protein</fullName>
    </submittedName>
</protein>
<dbReference type="EMBL" id="NMQT01000024">
    <property type="protein sequence ID" value="OXM57483.1"/>
    <property type="molecule type" value="Genomic_DNA"/>
</dbReference>
<reference evidence="2 3" key="1">
    <citation type="submission" date="2017-07" db="EMBL/GenBank/DDBJ databases">
        <title>Amycolatopsis thailandensis Genome sequencing and assembly.</title>
        <authorList>
            <person name="Kaur N."/>
            <person name="Mayilraj S."/>
        </authorList>
    </citation>
    <scope>NUCLEOTIDE SEQUENCE [LARGE SCALE GENOMIC DNA]</scope>
    <source>
        <strain evidence="2 3">JCM 16380</strain>
    </source>
</reference>
<keyword evidence="3" id="KW-1185">Reference proteome</keyword>
<evidence type="ECO:0000313" key="2">
    <source>
        <dbReference type="EMBL" id="OXM57483.1"/>
    </source>
</evidence>
<comment type="caution">
    <text evidence="2">The sequence shown here is derived from an EMBL/GenBank/DDBJ whole genome shotgun (WGS) entry which is preliminary data.</text>
</comment>
<dbReference type="InterPro" id="IPR011008">
    <property type="entry name" value="Dimeric_a/b-barrel"/>
</dbReference>
<gene>
    <name evidence="2" type="ORF">CFP71_07800</name>
</gene>
<evidence type="ECO:0000256" key="1">
    <source>
        <dbReference type="SAM" id="MobiDB-lite"/>
    </source>
</evidence>
<dbReference type="OrthoDB" id="1493813at2"/>
<dbReference type="SUPFAM" id="SSF54909">
    <property type="entry name" value="Dimeric alpha+beta barrel"/>
    <property type="match status" value="2"/>
</dbReference>
<evidence type="ECO:0000313" key="3">
    <source>
        <dbReference type="Proteomes" id="UP000215223"/>
    </source>
</evidence>
<dbReference type="Proteomes" id="UP000215223">
    <property type="component" value="Unassembled WGS sequence"/>
</dbReference>